<organism evidence="5 6">
    <name type="scientific">Coemansia thaxteri</name>
    <dbReference type="NCBI Taxonomy" id="2663907"/>
    <lineage>
        <taxon>Eukaryota</taxon>
        <taxon>Fungi</taxon>
        <taxon>Fungi incertae sedis</taxon>
        <taxon>Zoopagomycota</taxon>
        <taxon>Kickxellomycotina</taxon>
        <taxon>Kickxellomycetes</taxon>
        <taxon>Kickxellales</taxon>
        <taxon>Kickxellaceae</taxon>
        <taxon>Coemansia</taxon>
    </lineage>
</organism>
<dbReference type="PANTHER" id="PTHR42748:SF30">
    <property type="entry name" value="NMRA-LIKE DOMAIN-CONTAINING PROTEIN"/>
    <property type="match status" value="1"/>
</dbReference>
<dbReference type="CDD" id="cd05251">
    <property type="entry name" value="NmrA_like_SDR_a"/>
    <property type="match status" value="1"/>
</dbReference>
<feature type="domain" description="NmrA-like" evidence="4">
    <location>
        <begin position="3"/>
        <end position="293"/>
    </location>
</feature>
<dbReference type="PANTHER" id="PTHR42748">
    <property type="entry name" value="NITROGEN METABOLITE REPRESSION PROTEIN NMRA FAMILY MEMBER"/>
    <property type="match status" value="1"/>
</dbReference>
<keyword evidence="3" id="KW-0560">Oxidoreductase</keyword>
<keyword evidence="2" id="KW-0521">NADP</keyword>
<dbReference type="InterPro" id="IPR036291">
    <property type="entry name" value="NAD(P)-bd_dom_sf"/>
</dbReference>
<dbReference type="Gene3D" id="3.90.25.10">
    <property type="entry name" value="UDP-galactose 4-epimerase, domain 1"/>
    <property type="match status" value="1"/>
</dbReference>
<dbReference type="InterPro" id="IPR008030">
    <property type="entry name" value="NmrA-like"/>
</dbReference>
<dbReference type="Pfam" id="PF05368">
    <property type="entry name" value="NmrA"/>
    <property type="match status" value="1"/>
</dbReference>
<dbReference type="EMBL" id="JANBQF010000048">
    <property type="protein sequence ID" value="KAJ2006772.1"/>
    <property type="molecule type" value="Genomic_DNA"/>
</dbReference>
<comment type="caution">
    <text evidence="5">The sequence shown here is derived from an EMBL/GenBank/DDBJ whole genome shotgun (WGS) entry which is preliminary data.</text>
</comment>
<evidence type="ECO:0000256" key="2">
    <source>
        <dbReference type="ARBA" id="ARBA00022857"/>
    </source>
</evidence>
<accession>A0A9W8BIZ3</accession>
<dbReference type="Proteomes" id="UP001150907">
    <property type="component" value="Unassembled WGS sequence"/>
</dbReference>
<evidence type="ECO:0000256" key="1">
    <source>
        <dbReference type="ARBA" id="ARBA00006328"/>
    </source>
</evidence>
<comment type="similarity">
    <text evidence="1">Belongs to the NmrA-type oxidoreductase family.</text>
</comment>
<dbReference type="GO" id="GO:0016491">
    <property type="term" value="F:oxidoreductase activity"/>
    <property type="evidence" value="ECO:0007669"/>
    <property type="project" value="UniProtKB-KW"/>
</dbReference>
<evidence type="ECO:0000256" key="3">
    <source>
        <dbReference type="ARBA" id="ARBA00023002"/>
    </source>
</evidence>
<evidence type="ECO:0000259" key="4">
    <source>
        <dbReference type="Pfam" id="PF05368"/>
    </source>
</evidence>
<dbReference type="Gene3D" id="3.40.50.720">
    <property type="entry name" value="NAD(P)-binding Rossmann-like Domain"/>
    <property type="match status" value="1"/>
</dbReference>
<evidence type="ECO:0000313" key="6">
    <source>
        <dbReference type="Proteomes" id="UP001150907"/>
    </source>
</evidence>
<gene>
    <name evidence="5" type="ORF">H4R26_001186</name>
</gene>
<dbReference type="OrthoDB" id="3358371at2759"/>
<evidence type="ECO:0000313" key="5">
    <source>
        <dbReference type="EMBL" id="KAJ2006772.1"/>
    </source>
</evidence>
<protein>
    <recommendedName>
        <fullName evidence="4">NmrA-like domain-containing protein</fullName>
    </recommendedName>
</protein>
<dbReference type="SUPFAM" id="SSF51735">
    <property type="entry name" value="NAD(P)-binding Rossmann-fold domains"/>
    <property type="match status" value="1"/>
</dbReference>
<keyword evidence="6" id="KW-1185">Reference proteome</keyword>
<sequence>MTKPLVVVFGATGNQGGSILRVLAEHPNSYTVRAITRSTQSKSAQELAAQYPHVEWVEADLDDSPSLLPAVADADVVFAVTQFFQPSVMAAISTNENAEFEQGKRIVDACVAKRVGYLIFSTLPSAKKLSNGEITTVLHFEGKAKIQEYMLSQPIDSAIIQMGIYFQNNLQGARWDDAEDSIVIGFPGDVDKKLAYVDVNRDTGPFVKYIIDNRDKAKGKVFPVCSGYYSARDIAEALTKATGLKAKAIPVPLDIITDTDLRGMFELFSKYELFADTPNHMEVNKAIPFEFTTPETFWKASGFQGAPKLQK</sequence>
<dbReference type="GO" id="GO:0005634">
    <property type="term" value="C:nucleus"/>
    <property type="evidence" value="ECO:0007669"/>
    <property type="project" value="TreeGrafter"/>
</dbReference>
<name>A0A9W8BIZ3_9FUNG</name>
<reference evidence="5" key="1">
    <citation type="submission" date="2022-07" db="EMBL/GenBank/DDBJ databases">
        <title>Phylogenomic reconstructions and comparative analyses of Kickxellomycotina fungi.</title>
        <authorList>
            <person name="Reynolds N.K."/>
            <person name="Stajich J.E."/>
            <person name="Barry K."/>
            <person name="Grigoriev I.V."/>
            <person name="Crous P."/>
            <person name="Smith M.E."/>
        </authorList>
    </citation>
    <scope>NUCLEOTIDE SEQUENCE</scope>
    <source>
        <strain evidence="5">IMI 214461</strain>
    </source>
</reference>
<dbReference type="AlphaFoldDB" id="A0A9W8BIZ3"/>
<dbReference type="InterPro" id="IPR051164">
    <property type="entry name" value="NmrA-like_oxidored"/>
</dbReference>
<proteinExistence type="inferred from homology"/>